<evidence type="ECO:0000313" key="3">
    <source>
        <dbReference type="EMBL" id="RPA76554.1"/>
    </source>
</evidence>
<reference evidence="3 4" key="1">
    <citation type="journal article" date="2018" name="Nat. Ecol. Evol.">
        <title>Pezizomycetes genomes reveal the molecular basis of ectomycorrhizal truffle lifestyle.</title>
        <authorList>
            <person name="Murat C."/>
            <person name="Payen T."/>
            <person name="Noel B."/>
            <person name="Kuo A."/>
            <person name="Morin E."/>
            <person name="Chen J."/>
            <person name="Kohler A."/>
            <person name="Krizsan K."/>
            <person name="Balestrini R."/>
            <person name="Da Silva C."/>
            <person name="Montanini B."/>
            <person name="Hainaut M."/>
            <person name="Levati E."/>
            <person name="Barry K.W."/>
            <person name="Belfiori B."/>
            <person name="Cichocki N."/>
            <person name="Clum A."/>
            <person name="Dockter R.B."/>
            <person name="Fauchery L."/>
            <person name="Guy J."/>
            <person name="Iotti M."/>
            <person name="Le Tacon F."/>
            <person name="Lindquist E.A."/>
            <person name="Lipzen A."/>
            <person name="Malagnac F."/>
            <person name="Mello A."/>
            <person name="Molinier V."/>
            <person name="Miyauchi S."/>
            <person name="Poulain J."/>
            <person name="Riccioni C."/>
            <person name="Rubini A."/>
            <person name="Sitrit Y."/>
            <person name="Splivallo R."/>
            <person name="Traeger S."/>
            <person name="Wang M."/>
            <person name="Zifcakova L."/>
            <person name="Wipf D."/>
            <person name="Zambonelli A."/>
            <person name="Paolocci F."/>
            <person name="Nowrousian M."/>
            <person name="Ottonello S."/>
            <person name="Baldrian P."/>
            <person name="Spatafora J.W."/>
            <person name="Henrissat B."/>
            <person name="Nagy L.G."/>
            <person name="Aury J.M."/>
            <person name="Wincker P."/>
            <person name="Grigoriev I.V."/>
            <person name="Bonfante P."/>
            <person name="Martin F.M."/>
        </authorList>
    </citation>
    <scope>NUCLEOTIDE SEQUENCE [LARGE SCALE GENOMIC DNA]</scope>
    <source>
        <strain evidence="3 4">RN42</strain>
    </source>
</reference>
<proteinExistence type="predicted"/>
<dbReference type="Proteomes" id="UP000275078">
    <property type="component" value="Unassembled WGS sequence"/>
</dbReference>
<name>A0A3N4I3W6_ASCIM</name>
<feature type="non-terminal residue" evidence="3">
    <location>
        <position position="100"/>
    </location>
</feature>
<protein>
    <submittedName>
        <fullName evidence="3">Uncharacterized protein</fullName>
    </submittedName>
</protein>
<dbReference type="EMBL" id="ML119742">
    <property type="protein sequence ID" value="RPA76554.1"/>
    <property type="molecule type" value="Genomic_DNA"/>
</dbReference>
<keyword evidence="2" id="KW-0812">Transmembrane</keyword>
<keyword evidence="2" id="KW-0472">Membrane</keyword>
<gene>
    <name evidence="3" type="ORF">BJ508DRAFT_379402</name>
</gene>
<evidence type="ECO:0000256" key="2">
    <source>
        <dbReference type="SAM" id="Phobius"/>
    </source>
</evidence>
<sequence length="100" mass="10741">MEGPDVVHHSSTSPIYTRSSAVILTTGLALGIPWFLGLTIAMEAMAERASQTRNLGGEAEMEGGEADGREHLADRRVLATKGLIVDPPLFTQIEPGALWR</sequence>
<keyword evidence="2" id="KW-1133">Transmembrane helix</keyword>
<organism evidence="3 4">
    <name type="scientific">Ascobolus immersus RN42</name>
    <dbReference type="NCBI Taxonomy" id="1160509"/>
    <lineage>
        <taxon>Eukaryota</taxon>
        <taxon>Fungi</taxon>
        <taxon>Dikarya</taxon>
        <taxon>Ascomycota</taxon>
        <taxon>Pezizomycotina</taxon>
        <taxon>Pezizomycetes</taxon>
        <taxon>Pezizales</taxon>
        <taxon>Ascobolaceae</taxon>
        <taxon>Ascobolus</taxon>
    </lineage>
</organism>
<feature type="region of interest" description="Disordered" evidence="1">
    <location>
        <begin position="49"/>
        <end position="69"/>
    </location>
</feature>
<accession>A0A3N4I3W6</accession>
<feature type="transmembrane region" description="Helical" evidence="2">
    <location>
        <begin position="20"/>
        <end position="41"/>
    </location>
</feature>
<keyword evidence="4" id="KW-1185">Reference proteome</keyword>
<dbReference type="AlphaFoldDB" id="A0A3N4I3W6"/>
<evidence type="ECO:0000256" key="1">
    <source>
        <dbReference type="SAM" id="MobiDB-lite"/>
    </source>
</evidence>
<evidence type="ECO:0000313" key="4">
    <source>
        <dbReference type="Proteomes" id="UP000275078"/>
    </source>
</evidence>